<keyword evidence="3" id="KW-0131">Cell cycle</keyword>
<proteinExistence type="predicted"/>
<dbReference type="PANTHER" id="PTHR47755:SF1">
    <property type="entry name" value="CELL DIVISION PROTEIN FTSX"/>
    <property type="match status" value="1"/>
</dbReference>
<dbReference type="EMBL" id="JADBEK010000001">
    <property type="protein sequence ID" value="MBE1588698.1"/>
    <property type="molecule type" value="Genomic_DNA"/>
</dbReference>
<dbReference type="PANTHER" id="PTHR47755">
    <property type="entry name" value="CELL DIVISION PROTEIN FTSX"/>
    <property type="match status" value="1"/>
</dbReference>
<comment type="caution">
    <text evidence="3">The sequence shown here is derived from an EMBL/GenBank/DDBJ whole genome shotgun (WGS) entry which is preliminary data.</text>
</comment>
<dbReference type="Gene3D" id="3.30.70.3040">
    <property type="match status" value="2"/>
</dbReference>
<keyword evidence="1" id="KW-0732">Signal</keyword>
<feature type="domain" description="FtsX extracellular" evidence="2">
    <location>
        <begin position="45"/>
        <end position="145"/>
    </location>
</feature>
<feature type="signal peptide" evidence="1">
    <location>
        <begin position="1"/>
        <end position="30"/>
    </location>
</feature>
<evidence type="ECO:0000256" key="1">
    <source>
        <dbReference type="SAM" id="SignalP"/>
    </source>
</evidence>
<dbReference type="Proteomes" id="UP000633509">
    <property type="component" value="Unassembled WGS sequence"/>
</dbReference>
<feature type="domain" description="FtsX extracellular" evidence="2">
    <location>
        <begin position="164"/>
        <end position="272"/>
    </location>
</feature>
<feature type="chain" id="PRO_5046187275" evidence="1">
    <location>
        <begin position="31"/>
        <end position="303"/>
    </location>
</feature>
<evidence type="ECO:0000313" key="4">
    <source>
        <dbReference type="Proteomes" id="UP000633509"/>
    </source>
</evidence>
<dbReference type="Pfam" id="PF18075">
    <property type="entry name" value="FtsX_ECD"/>
    <property type="match status" value="2"/>
</dbReference>
<keyword evidence="3" id="KW-0132">Cell division</keyword>
<gene>
    <name evidence="3" type="ORF">H4W80_006956</name>
</gene>
<dbReference type="InterPro" id="IPR040690">
    <property type="entry name" value="FtsX_ECD"/>
</dbReference>
<evidence type="ECO:0000313" key="3">
    <source>
        <dbReference type="EMBL" id="MBE1588698.1"/>
    </source>
</evidence>
<reference evidence="3 4" key="1">
    <citation type="submission" date="2020-10" db="EMBL/GenBank/DDBJ databases">
        <title>Sequencing the genomes of 1000 actinobacteria strains.</title>
        <authorList>
            <person name="Klenk H.-P."/>
        </authorList>
    </citation>
    <scope>NUCLEOTIDE SEQUENCE [LARGE SCALE GENOMIC DNA]</scope>
    <source>
        <strain evidence="3 4">DSM 43173</strain>
    </source>
</reference>
<dbReference type="RefSeq" id="WP_192788869.1">
    <property type="nucleotide sequence ID" value="NZ_JADBEK010000001.1"/>
</dbReference>
<protein>
    <submittedName>
        <fullName evidence="3">Cell division protein FtsX</fullName>
    </submittedName>
</protein>
<dbReference type="InterPro" id="IPR004513">
    <property type="entry name" value="FtsX"/>
</dbReference>
<name>A0ABR9M719_9ACTN</name>
<sequence length="303" mass="33322">MTGEAPQGLRSLMVALLAGMSILVGTPAAADPVSAPEVSASDEWEMTVFLCVPTTYGCHKRGATAKQKQALRTFLESRPELSDVRFVDRASAYESFRRDFAGNRTLLKAVRAKDLPESFRLRVKNGADPDRVRHAVYRRPGVGEVVDQTVLYGDTRPMAPKWDISIFLCVRDSATPACLSGRGGANGKIATLKEKKAVVKAIEGTPGVETYVFEDQATAYRNFVESYADNESLVNATRMSDIPESYRLKMRSETDWNAVSRSLARLPGVSQVYNQRCVDAQTKLLAEYGRGDLSDSKVCAPRQ</sequence>
<organism evidence="3 4">
    <name type="scientific">Nonomuraea angiospora</name>
    <dbReference type="NCBI Taxonomy" id="46172"/>
    <lineage>
        <taxon>Bacteria</taxon>
        <taxon>Bacillati</taxon>
        <taxon>Actinomycetota</taxon>
        <taxon>Actinomycetes</taxon>
        <taxon>Streptosporangiales</taxon>
        <taxon>Streptosporangiaceae</taxon>
        <taxon>Nonomuraea</taxon>
    </lineage>
</organism>
<evidence type="ECO:0000259" key="2">
    <source>
        <dbReference type="Pfam" id="PF18075"/>
    </source>
</evidence>
<keyword evidence="4" id="KW-1185">Reference proteome</keyword>
<dbReference type="GO" id="GO:0051301">
    <property type="term" value="P:cell division"/>
    <property type="evidence" value="ECO:0007669"/>
    <property type="project" value="UniProtKB-KW"/>
</dbReference>
<accession>A0ABR9M719</accession>